<reference evidence="1 2" key="1">
    <citation type="submission" date="2018-02" db="EMBL/GenBank/DDBJ databases">
        <title>The genomes of Aspergillus section Nigri reveals drivers in fungal speciation.</title>
        <authorList>
            <consortium name="DOE Joint Genome Institute"/>
            <person name="Vesth T.C."/>
            <person name="Nybo J."/>
            <person name="Theobald S."/>
            <person name="Brandl J."/>
            <person name="Frisvad J.C."/>
            <person name="Nielsen K.F."/>
            <person name="Lyhne E.K."/>
            <person name="Kogle M.E."/>
            <person name="Kuo A."/>
            <person name="Riley R."/>
            <person name="Clum A."/>
            <person name="Nolan M."/>
            <person name="Lipzen A."/>
            <person name="Salamov A."/>
            <person name="Henrissat B."/>
            <person name="Wiebenga A."/>
            <person name="De vries R.P."/>
            <person name="Grigoriev I.V."/>
            <person name="Mortensen U.H."/>
            <person name="Andersen M.R."/>
            <person name="Baker S.E."/>
        </authorList>
    </citation>
    <scope>NUCLEOTIDE SEQUENCE [LARGE SCALE GENOMIC DNA]</scope>
    <source>
        <strain evidence="1 2">CBS 101889</strain>
    </source>
</reference>
<dbReference type="OrthoDB" id="4496774at2759"/>
<dbReference type="STRING" id="1450537.A0A395I108"/>
<sequence>MEVTLLNFVPYAAINLATGAAERPLMALANLLERKGRWRQAQRLRRKQTYFKTPYGYHWKLMENLLKVDQRVLFYAMTHVLEQSQRKLASSVSDDKEKQKHKVDEYEEAVWYGEQERQSILASLMDGPLKRAYLLTHSQPGWHLSEWQRAQCAAKGGCCARACGCCARARCAVLAKSYYGHCLSTCVCCTKTRGFKVPLDEWFEDPMLIDIDIKDRRWNKRQYRYQVLNAYIWGL</sequence>
<name>A0A395I108_ASPHC</name>
<gene>
    <name evidence="1" type="ORF">BO97DRAFT_413768</name>
</gene>
<evidence type="ECO:0000313" key="2">
    <source>
        <dbReference type="Proteomes" id="UP000248961"/>
    </source>
</evidence>
<protein>
    <submittedName>
        <fullName evidence="1">Uncharacterized protein</fullName>
    </submittedName>
</protein>
<evidence type="ECO:0000313" key="1">
    <source>
        <dbReference type="EMBL" id="RAL12838.1"/>
    </source>
</evidence>
<accession>A0A395I108</accession>
<organism evidence="1 2">
    <name type="scientific">Aspergillus homomorphus (strain CBS 101889)</name>
    <dbReference type="NCBI Taxonomy" id="1450537"/>
    <lineage>
        <taxon>Eukaryota</taxon>
        <taxon>Fungi</taxon>
        <taxon>Dikarya</taxon>
        <taxon>Ascomycota</taxon>
        <taxon>Pezizomycotina</taxon>
        <taxon>Eurotiomycetes</taxon>
        <taxon>Eurotiomycetidae</taxon>
        <taxon>Eurotiales</taxon>
        <taxon>Aspergillaceae</taxon>
        <taxon>Aspergillus</taxon>
        <taxon>Aspergillus subgen. Circumdati</taxon>
    </lineage>
</organism>
<keyword evidence="2" id="KW-1185">Reference proteome</keyword>
<dbReference type="GeneID" id="37200597"/>
<proteinExistence type="predicted"/>
<dbReference type="VEuPathDB" id="FungiDB:BO97DRAFT_413768"/>
<dbReference type="AlphaFoldDB" id="A0A395I108"/>
<dbReference type="RefSeq" id="XP_025551992.1">
    <property type="nucleotide sequence ID" value="XM_025696308.1"/>
</dbReference>
<dbReference type="Proteomes" id="UP000248961">
    <property type="component" value="Unassembled WGS sequence"/>
</dbReference>
<dbReference type="EMBL" id="KZ824281">
    <property type="protein sequence ID" value="RAL12838.1"/>
    <property type="molecule type" value="Genomic_DNA"/>
</dbReference>